<evidence type="ECO:0000313" key="9">
    <source>
        <dbReference type="EMBL" id="GAU07713.1"/>
    </source>
</evidence>
<dbReference type="RefSeq" id="WP_069857215.1">
    <property type="nucleotide sequence ID" value="NZ_BDFE01000006.1"/>
</dbReference>
<evidence type="ECO:0000256" key="5">
    <source>
        <dbReference type="ARBA" id="ARBA00022695"/>
    </source>
</evidence>
<gene>
    <name evidence="9" type="ORF">DPF_0410</name>
</gene>
<dbReference type="InterPro" id="IPR005771">
    <property type="entry name" value="GalU_uridylyltTrfase_bac/arc"/>
</dbReference>
<protein>
    <recommendedName>
        <fullName evidence="3 7">UTP--glucose-1-phosphate uridylyltransferase</fullName>
        <ecNumber evidence="2 7">2.7.7.9</ecNumber>
    </recommendedName>
    <alternativeName>
        <fullName evidence="7">UDP-glucose pyrophosphorylase</fullName>
    </alternativeName>
</protein>
<reference evidence="10" key="1">
    <citation type="submission" date="2016-06" db="EMBL/GenBank/DDBJ databases">
        <title>Draft genome sequence of Desulfoplanes formicivorans strain Pf12B.</title>
        <authorList>
            <person name="Watanabe M."/>
            <person name="Kojima H."/>
            <person name="Fukui M."/>
        </authorList>
    </citation>
    <scope>NUCLEOTIDE SEQUENCE [LARGE SCALE GENOMIC DNA]</scope>
    <source>
        <strain evidence="10">Pf12B</strain>
    </source>
</reference>
<evidence type="ECO:0000256" key="3">
    <source>
        <dbReference type="ARBA" id="ARBA00019048"/>
    </source>
</evidence>
<evidence type="ECO:0000256" key="6">
    <source>
        <dbReference type="ARBA" id="ARBA00048128"/>
    </source>
</evidence>
<dbReference type="Gene3D" id="3.90.550.10">
    <property type="entry name" value="Spore Coat Polysaccharide Biosynthesis Protein SpsA, Chain A"/>
    <property type="match status" value="1"/>
</dbReference>
<dbReference type="GO" id="GO:0003983">
    <property type="term" value="F:UTP:glucose-1-phosphate uridylyltransferase activity"/>
    <property type="evidence" value="ECO:0007669"/>
    <property type="project" value="UniProtKB-EC"/>
</dbReference>
<dbReference type="Proteomes" id="UP000095200">
    <property type="component" value="Unassembled WGS sequence"/>
</dbReference>
<dbReference type="EMBL" id="BDFE01000006">
    <property type="protein sequence ID" value="GAU07713.1"/>
    <property type="molecule type" value="Genomic_DNA"/>
</dbReference>
<feature type="domain" description="Nucleotidyl transferase" evidence="8">
    <location>
        <begin position="7"/>
        <end position="264"/>
    </location>
</feature>
<dbReference type="Pfam" id="PF00483">
    <property type="entry name" value="NTP_transferase"/>
    <property type="match status" value="1"/>
</dbReference>
<dbReference type="InterPro" id="IPR005835">
    <property type="entry name" value="NTP_transferase_dom"/>
</dbReference>
<dbReference type="PANTHER" id="PTHR43197:SF1">
    <property type="entry name" value="UTP--GLUCOSE-1-PHOSPHATE URIDYLYLTRANSFERASE"/>
    <property type="match status" value="1"/>
</dbReference>
<sequence>MKIRKVVVPVAGWGTRSLPATKNVPKEMLPVYKKPTVQYVVEEAMQAGLTDVVFVNNQNKRIIEDHFDYNLALEALLKRIGNESMLAEVRKVAEMVNIISVRQKKQLGLGHAVLCAREVIKDEPFAVMVGDDLLFDRDPGIKQLMEVARSENMPVVGVVEVPREKVDRYGILQAEEFAPGMFRVRGMMEKPHPDEAPSRLAMIGRYVLTPEIFDHLENLAPGKGGEIQLTDAMQLLAKENRLLAVKLKGKRFDTGDWVDYLSANIYFALQDKGLRGELIENLRSMLPKS</sequence>
<dbReference type="NCBIfam" id="TIGR01099">
    <property type="entry name" value="galU"/>
    <property type="match status" value="1"/>
</dbReference>
<dbReference type="AlphaFoldDB" id="A0A194AEF9"/>
<dbReference type="EC" id="2.7.7.9" evidence="2 7"/>
<keyword evidence="5 7" id="KW-0548">Nucleotidyltransferase</keyword>
<dbReference type="CDD" id="cd02541">
    <property type="entry name" value="UGPase_prokaryotic"/>
    <property type="match status" value="1"/>
</dbReference>
<comment type="caution">
    <text evidence="9">The sequence shown here is derived from an EMBL/GenBank/DDBJ whole genome shotgun (WGS) entry which is preliminary data.</text>
</comment>
<name>A0A194AEF9_9BACT</name>
<evidence type="ECO:0000256" key="2">
    <source>
        <dbReference type="ARBA" id="ARBA00012415"/>
    </source>
</evidence>
<dbReference type="InterPro" id="IPR029044">
    <property type="entry name" value="Nucleotide-diphossugar_trans"/>
</dbReference>
<evidence type="ECO:0000259" key="8">
    <source>
        <dbReference type="Pfam" id="PF00483"/>
    </source>
</evidence>
<comment type="catalytic activity">
    <reaction evidence="6 7">
        <text>alpha-D-glucose 1-phosphate + UTP + H(+) = UDP-alpha-D-glucose + diphosphate</text>
        <dbReference type="Rhea" id="RHEA:19889"/>
        <dbReference type="ChEBI" id="CHEBI:15378"/>
        <dbReference type="ChEBI" id="CHEBI:33019"/>
        <dbReference type="ChEBI" id="CHEBI:46398"/>
        <dbReference type="ChEBI" id="CHEBI:58601"/>
        <dbReference type="ChEBI" id="CHEBI:58885"/>
        <dbReference type="EC" id="2.7.7.9"/>
    </reaction>
</comment>
<evidence type="ECO:0000256" key="7">
    <source>
        <dbReference type="RuleBase" id="RU361259"/>
    </source>
</evidence>
<dbReference type="STRING" id="1592317.DPF_0410"/>
<dbReference type="SUPFAM" id="SSF53448">
    <property type="entry name" value="Nucleotide-diphospho-sugar transferases"/>
    <property type="match status" value="1"/>
</dbReference>
<dbReference type="GO" id="GO:0006011">
    <property type="term" value="P:UDP-alpha-D-glucose metabolic process"/>
    <property type="evidence" value="ECO:0007669"/>
    <property type="project" value="InterPro"/>
</dbReference>
<keyword evidence="10" id="KW-1185">Reference proteome</keyword>
<evidence type="ECO:0000256" key="4">
    <source>
        <dbReference type="ARBA" id="ARBA00022679"/>
    </source>
</evidence>
<dbReference type="PANTHER" id="PTHR43197">
    <property type="entry name" value="UTP--GLUCOSE-1-PHOSPHATE URIDYLYLTRANSFERASE"/>
    <property type="match status" value="1"/>
</dbReference>
<dbReference type="OrthoDB" id="9803306at2"/>
<proteinExistence type="inferred from homology"/>
<evidence type="ECO:0000256" key="1">
    <source>
        <dbReference type="ARBA" id="ARBA00006890"/>
    </source>
</evidence>
<keyword evidence="4 7" id="KW-0808">Transferase</keyword>
<evidence type="ECO:0000313" key="10">
    <source>
        <dbReference type="Proteomes" id="UP000095200"/>
    </source>
</evidence>
<organism evidence="9 10">
    <name type="scientific">Desulfoplanes formicivorans</name>
    <dbReference type="NCBI Taxonomy" id="1592317"/>
    <lineage>
        <taxon>Bacteria</taxon>
        <taxon>Pseudomonadati</taxon>
        <taxon>Thermodesulfobacteriota</taxon>
        <taxon>Desulfovibrionia</taxon>
        <taxon>Desulfovibrionales</taxon>
        <taxon>Desulfoplanaceae</taxon>
        <taxon>Desulfoplanes</taxon>
    </lineage>
</organism>
<accession>A0A194AEF9</accession>
<comment type="similarity">
    <text evidence="1 7">Belongs to the UDPGP type 2 family.</text>
</comment>